<evidence type="ECO:0000313" key="3">
    <source>
        <dbReference type="EMBL" id="RDB72428.1"/>
    </source>
</evidence>
<protein>
    <recommendedName>
        <fullName evidence="5">Polysaccharide biosynthesis protein</fullName>
    </recommendedName>
</protein>
<proteinExistence type="predicted"/>
<keyword evidence="2" id="KW-0812">Transmembrane</keyword>
<reference evidence="3 4" key="1">
    <citation type="journal article" date="2018" name="Elife">
        <title>Discovery and characterization of a prevalent human gut bacterial enzyme sufficient for the inactivation of a family of plant toxins.</title>
        <authorList>
            <person name="Koppel N."/>
            <person name="Bisanz J.E."/>
            <person name="Pandelia M.E."/>
            <person name="Turnbaugh P.J."/>
            <person name="Balskus E.P."/>
        </authorList>
    </citation>
    <scope>NUCLEOTIDE SEQUENCE [LARGE SCALE GENOMIC DNA]</scope>
    <source>
        <strain evidence="3 4">W1 BHI 6</strain>
    </source>
</reference>
<comment type="caution">
    <text evidence="3">The sequence shown here is derived from an EMBL/GenBank/DDBJ whole genome shotgun (WGS) entry which is preliminary data.</text>
</comment>
<evidence type="ECO:0008006" key="5">
    <source>
        <dbReference type="Google" id="ProtNLM"/>
    </source>
</evidence>
<keyword evidence="2" id="KW-0472">Membrane</keyword>
<evidence type="ECO:0000256" key="1">
    <source>
        <dbReference type="SAM" id="MobiDB-lite"/>
    </source>
</evidence>
<evidence type="ECO:0000256" key="2">
    <source>
        <dbReference type="SAM" id="Phobius"/>
    </source>
</evidence>
<organism evidence="3 4">
    <name type="scientific">Eggerthella lenta</name>
    <name type="common">Eubacterium lentum</name>
    <dbReference type="NCBI Taxonomy" id="84112"/>
    <lineage>
        <taxon>Bacteria</taxon>
        <taxon>Bacillati</taxon>
        <taxon>Actinomycetota</taxon>
        <taxon>Coriobacteriia</taxon>
        <taxon>Eggerthellales</taxon>
        <taxon>Eggerthellaceae</taxon>
        <taxon>Eggerthella</taxon>
    </lineage>
</organism>
<dbReference type="AlphaFoldDB" id="A0A369MK93"/>
<feature type="transmembrane region" description="Helical" evidence="2">
    <location>
        <begin position="50"/>
        <end position="72"/>
    </location>
</feature>
<dbReference type="EMBL" id="PPTU01000003">
    <property type="protein sequence ID" value="RDB72428.1"/>
    <property type="molecule type" value="Genomic_DNA"/>
</dbReference>
<evidence type="ECO:0000313" key="4">
    <source>
        <dbReference type="Proteomes" id="UP000253970"/>
    </source>
</evidence>
<accession>A0A369MK93</accession>
<keyword evidence="2" id="KW-1133">Transmembrane helix</keyword>
<feature type="region of interest" description="Disordered" evidence="1">
    <location>
        <begin position="1"/>
        <end position="25"/>
    </location>
</feature>
<feature type="transmembrane region" description="Helical" evidence="2">
    <location>
        <begin position="125"/>
        <end position="145"/>
    </location>
</feature>
<name>A0A369MK93_EGGLN</name>
<feature type="transmembrane region" description="Helical" evidence="2">
    <location>
        <begin position="84"/>
        <end position="104"/>
    </location>
</feature>
<sequence length="169" mass="18570">MVEKSRTESQGYKPDGETEVADENRNKVPSNMSRTAFAAKNSLFGLLGKIMSLIANFASRTVFIYVLGQYYLGINGLYTDVLSILSFAELGFGSAMVFSLYGPVACDDSEKIRQLMGFYKVVYRIVALVVFMAGLVMLPFLQYVVTGADSLSLYELSDYCGPIATAFHA</sequence>
<dbReference type="Proteomes" id="UP000253970">
    <property type="component" value="Unassembled WGS sequence"/>
</dbReference>
<gene>
    <name evidence="3" type="ORF">C1875_02865</name>
</gene>
<dbReference type="RefSeq" id="WP_114532823.1">
    <property type="nucleotide sequence ID" value="NZ_PPTU01000003.1"/>
</dbReference>